<evidence type="ECO:0000313" key="1">
    <source>
        <dbReference type="EMBL" id="MCK2221036.1"/>
    </source>
</evidence>
<comment type="caution">
    <text evidence="1">The sequence shown here is derived from an EMBL/GenBank/DDBJ whole genome shotgun (WGS) entry which is preliminary data.</text>
</comment>
<proteinExistence type="predicted"/>
<gene>
    <name evidence="1" type="ORF">MF672_045620</name>
</gene>
<reference evidence="1 2" key="1">
    <citation type="submission" date="2022-04" db="EMBL/GenBank/DDBJ databases">
        <title>Genome draft of Actinomadura sp. ATCC 31491.</title>
        <authorList>
            <person name="Shi X."/>
            <person name="Du Y."/>
        </authorList>
    </citation>
    <scope>NUCLEOTIDE SEQUENCE [LARGE SCALE GENOMIC DNA]</scope>
    <source>
        <strain evidence="1 2">ATCC 31491</strain>
    </source>
</reference>
<accession>A0ABT0G8X4</accession>
<name>A0ABT0G8X4_9ACTN</name>
<protein>
    <submittedName>
        <fullName evidence="1">Uncharacterized protein</fullName>
    </submittedName>
</protein>
<dbReference type="EMBL" id="JAKRKC020000003">
    <property type="protein sequence ID" value="MCK2221036.1"/>
    <property type="molecule type" value="Genomic_DNA"/>
</dbReference>
<dbReference type="RefSeq" id="WP_242374678.1">
    <property type="nucleotide sequence ID" value="NZ_JAKRKC020000003.1"/>
</dbReference>
<keyword evidence="2" id="KW-1185">Reference proteome</keyword>
<evidence type="ECO:0000313" key="2">
    <source>
        <dbReference type="Proteomes" id="UP001317259"/>
    </source>
</evidence>
<dbReference type="Proteomes" id="UP001317259">
    <property type="component" value="Unassembled WGS sequence"/>
</dbReference>
<sequence length="56" mass="6252">MSVILVWTDGRGRVWLDTGETDPARGEPVIELLNGGTRGPLRWVAEHFAPLRRLSP</sequence>
<organism evidence="1 2">
    <name type="scientific">Actinomadura luzonensis</name>
    <dbReference type="NCBI Taxonomy" id="2805427"/>
    <lineage>
        <taxon>Bacteria</taxon>
        <taxon>Bacillati</taxon>
        <taxon>Actinomycetota</taxon>
        <taxon>Actinomycetes</taxon>
        <taxon>Streptosporangiales</taxon>
        <taxon>Thermomonosporaceae</taxon>
        <taxon>Actinomadura</taxon>
    </lineage>
</organism>